<feature type="domain" description="RmlD-like substrate binding" evidence="7">
    <location>
        <begin position="33"/>
        <end position="319"/>
    </location>
</feature>
<dbReference type="GO" id="GO:0005829">
    <property type="term" value="C:cytosol"/>
    <property type="evidence" value="ECO:0007669"/>
    <property type="project" value="TreeGrafter"/>
</dbReference>
<dbReference type="CDD" id="cd05254">
    <property type="entry name" value="dTDP_HR_like_SDR_e"/>
    <property type="match status" value="1"/>
</dbReference>
<evidence type="ECO:0000256" key="6">
    <source>
        <dbReference type="RuleBase" id="RU364082"/>
    </source>
</evidence>
<dbReference type="Proteomes" id="UP000502608">
    <property type="component" value="Chromosome"/>
</dbReference>
<keyword evidence="6 8" id="KW-0560">Oxidoreductase</keyword>
<dbReference type="Gene3D" id="3.90.25.10">
    <property type="entry name" value="UDP-galactose 4-epimerase, domain 1"/>
    <property type="match status" value="1"/>
</dbReference>
<dbReference type="AlphaFoldDB" id="A0A6G9QLZ6"/>
<evidence type="ECO:0000259" key="7">
    <source>
        <dbReference type="Pfam" id="PF04321"/>
    </source>
</evidence>
<accession>A0A6G9QLZ6</accession>
<name>A0A6G9QLZ6_9GAMM</name>
<dbReference type="InterPro" id="IPR005913">
    <property type="entry name" value="dTDP_dehydrorham_reduct"/>
</dbReference>
<evidence type="ECO:0000256" key="3">
    <source>
        <dbReference type="ARBA" id="ARBA00012929"/>
    </source>
</evidence>
<dbReference type="Pfam" id="PF04321">
    <property type="entry name" value="RmlD_sub_bind"/>
    <property type="match status" value="1"/>
</dbReference>
<dbReference type="InterPro" id="IPR036291">
    <property type="entry name" value="NAD(P)-bd_dom_sf"/>
</dbReference>
<comment type="similarity">
    <text evidence="2 6">Belongs to the dTDP-4-dehydrorhamnose reductase family.</text>
</comment>
<dbReference type="GO" id="GO:0008831">
    <property type="term" value="F:dTDP-4-dehydrorhamnose reductase activity"/>
    <property type="evidence" value="ECO:0007669"/>
    <property type="project" value="UniProtKB-EC"/>
</dbReference>
<evidence type="ECO:0000256" key="1">
    <source>
        <dbReference type="ARBA" id="ARBA00004781"/>
    </source>
</evidence>
<dbReference type="NCBIfam" id="TIGR01214">
    <property type="entry name" value="rmlD"/>
    <property type="match status" value="1"/>
</dbReference>
<organism evidence="8 9">
    <name type="scientific">Shewanella aestuarii</name>
    <dbReference type="NCBI Taxonomy" id="1028752"/>
    <lineage>
        <taxon>Bacteria</taxon>
        <taxon>Pseudomonadati</taxon>
        <taxon>Pseudomonadota</taxon>
        <taxon>Gammaproteobacteria</taxon>
        <taxon>Alteromonadales</taxon>
        <taxon>Shewanellaceae</taxon>
        <taxon>Shewanella</taxon>
    </lineage>
</organism>
<dbReference type="GO" id="GO:0009243">
    <property type="term" value="P:O antigen biosynthetic process"/>
    <property type="evidence" value="ECO:0007669"/>
    <property type="project" value="UniProtKB-UniPathway"/>
</dbReference>
<dbReference type="EMBL" id="CP050313">
    <property type="protein sequence ID" value="QIR15067.1"/>
    <property type="molecule type" value="Genomic_DNA"/>
</dbReference>
<comment type="catalytic activity">
    <reaction evidence="5 6">
        <text>dTDP-beta-L-rhamnose + NADP(+) = dTDP-4-dehydro-beta-L-rhamnose + NADPH + H(+)</text>
        <dbReference type="Rhea" id="RHEA:21796"/>
        <dbReference type="ChEBI" id="CHEBI:15378"/>
        <dbReference type="ChEBI" id="CHEBI:57510"/>
        <dbReference type="ChEBI" id="CHEBI:57783"/>
        <dbReference type="ChEBI" id="CHEBI:58349"/>
        <dbReference type="ChEBI" id="CHEBI:62830"/>
        <dbReference type="EC" id="1.1.1.133"/>
    </reaction>
</comment>
<dbReference type="UniPathway" id="UPA00124"/>
<keyword evidence="9" id="KW-1185">Reference proteome</keyword>
<sequence length="330" mass="35963">MTNKVVNPCSEPNTSSSRFYTSIKSNKTSKTVKVLLTGAAGAVGISIAQHLAEQVNLFSYTHEQLDITHADSVFTVIDKLKPDIIINAAGYTAVDNAQVDEAQARLVNCNGAKNLALAAERIDAILIHLSTDYVFSGESDSAYTEQDLPHPINVYGHSKLAGELAIQQHCAKHIIIRTAWVFAEHGHNFVKTIVELIKTHPVLTIVDDQIGGPTYAGDIAKVIGTVVDRITHTDFSADNYGVYHYCGMPYVSWKGFADSIILAAKQAELIAVSPKVNGTVSENYPRPAKRPKNSRLDCGKIQQIFNVSLSDWQTALTFVVGSNNKDLEPK</sequence>
<dbReference type="PANTHER" id="PTHR10491">
    <property type="entry name" value="DTDP-4-DEHYDRORHAMNOSE REDUCTASE"/>
    <property type="match status" value="1"/>
</dbReference>
<dbReference type="RefSeq" id="WP_167678469.1">
    <property type="nucleotide sequence ID" value="NZ_CP050313.1"/>
</dbReference>
<reference evidence="8 9" key="1">
    <citation type="submission" date="2020-03" db="EMBL/GenBank/DDBJ databases">
        <title>Complete genome sequence of Shewanella sp.</title>
        <authorList>
            <person name="Kim Y.-S."/>
            <person name="Kim S.-J."/>
            <person name="Jung H.-K."/>
            <person name="Kim K.-H."/>
        </authorList>
    </citation>
    <scope>NUCLEOTIDE SEQUENCE [LARGE SCALE GENOMIC DNA]</scope>
    <source>
        <strain evidence="8 9">PN3F2</strain>
    </source>
</reference>
<evidence type="ECO:0000256" key="2">
    <source>
        <dbReference type="ARBA" id="ARBA00010944"/>
    </source>
</evidence>
<keyword evidence="6" id="KW-0521">NADP</keyword>
<dbReference type="GO" id="GO:0019305">
    <property type="term" value="P:dTDP-rhamnose biosynthetic process"/>
    <property type="evidence" value="ECO:0007669"/>
    <property type="project" value="UniProtKB-UniPathway"/>
</dbReference>
<comment type="cofactor">
    <cofactor evidence="6">
        <name>Mg(2+)</name>
        <dbReference type="ChEBI" id="CHEBI:18420"/>
    </cofactor>
    <text evidence="6">Binds 1 Mg(2+) ion per monomer.</text>
</comment>
<dbReference type="InterPro" id="IPR029903">
    <property type="entry name" value="RmlD-like-bd"/>
</dbReference>
<proteinExistence type="inferred from homology"/>
<evidence type="ECO:0000256" key="4">
    <source>
        <dbReference type="ARBA" id="ARBA00017099"/>
    </source>
</evidence>
<dbReference type="UniPathway" id="UPA00281"/>
<comment type="pathway">
    <text evidence="1 6">Carbohydrate biosynthesis; dTDP-L-rhamnose biosynthesis.</text>
</comment>
<protein>
    <recommendedName>
        <fullName evidence="4 6">dTDP-4-dehydrorhamnose reductase</fullName>
        <ecNumber evidence="3 6">1.1.1.133</ecNumber>
    </recommendedName>
</protein>
<evidence type="ECO:0000256" key="5">
    <source>
        <dbReference type="ARBA" id="ARBA00048200"/>
    </source>
</evidence>
<dbReference type="EC" id="1.1.1.133" evidence="3 6"/>
<evidence type="ECO:0000313" key="9">
    <source>
        <dbReference type="Proteomes" id="UP000502608"/>
    </source>
</evidence>
<dbReference type="Gene3D" id="3.40.50.720">
    <property type="entry name" value="NAD(P)-binding Rossmann-like Domain"/>
    <property type="match status" value="1"/>
</dbReference>
<dbReference type="KEGG" id="saes:HBH39_11720"/>
<dbReference type="SUPFAM" id="SSF51735">
    <property type="entry name" value="NAD(P)-binding Rossmann-fold domains"/>
    <property type="match status" value="1"/>
</dbReference>
<dbReference type="PANTHER" id="PTHR10491:SF4">
    <property type="entry name" value="METHIONINE ADENOSYLTRANSFERASE 2 SUBUNIT BETA"/>
    <property type="match status" value="1"/>
</dbReference>
<gene>
    <name evidence="8" type="primary">rfbD</name>
    <name evidence="8" type="ORF">HBH39_11720</name>
</gene>
<comment type="function">
    <text evidence="6">Catalyzes the reduction of dTDP-6-deoxy-L-lyxo-4-hexulose to yield dTDP-L-rhamnose.</text>
</comment>
<evidence type="ECO:0000313" key="8">
    <source>
        <dbReference type="EMBL" id="QIR15067.1"/>
    </source>
</evidence>